<dbReference type="Pfam" id="PF00589">
    <property type="entry name" value="Phage_integrase"/>
    <property type="match status" value="1"/>
</dbReference>
<dbReference type="OMA" id="FWYLIKR"/>
<protein>
    <recommendedName>
        <fullName evidence="9">Tyrosine recombinase XerC</fullName>
    </recommendedName>
</protein>
<comment type="subcellular location">
    <subcellularLocation>
        <location evidence="1 9">Cytoplasm</location>
    </subcellularLocation>
</comment>
<dbReference type="Gene3D" id="1.10.150.130">
    <property type="match status" value="1"/>
</dbReference>
<feature type="domain" description="Core-binding (CB)" evidence="11">
    <location>
        <begin position="2"/>
        <end position="87"/>
    </location>
</feature>
<dbReference type="InterPro" id="IPR002104">
    <property type="entry name" value="Integrase_catalytic"/>
</dbReference>
<dbReference type="RefSeq" id="WP_014847004.1">
    <property type="nucleotide sequence ID" value="NZ_CAJZDL010000033.1"/>
</dbReference>
<dbReference type="PROSITE" id="PS51900">
    <property type="entry name" value="CB"/>
    <property type="match status" value="1"/>
</dbReference>
<dbReference type="InterPro" id="IPR023009">
    <property type="entry name" value="Tyrosine_recombinase_XerC/XerD"/>
</dbReference>
<evidence type="ECO:0000313" key="12">
    <source>
        <dbReference type="EMBL" id="VEH70649.1"/>
    </source>
</evidence>
<dbReference type="PANTHER" id="PTHR30349">
    <property type="entry name" value="PHAGE INTEGRASE-RELATED"/>
    <property type="match status" value="1"/>
</dbReference>
<evidence type="ECO:0000256" key="5">
    <source>
        <dbReference type="ARBA" id="ARBA00022908"/>
    </source>
</evidence>
<evidence type="ECO:0000256" key="9">
    <source>
        <dbReference type="HAMAP-Rule" id="MF_01808"/>
    </source>
</evidence>
<dbReference type="InterPro" id="IPR050090">
    <property type="entry name" value="Tyrosine_recombinase_XerCD"/>
</dbReference>
<evidence type="ECO:0000256" key="1">
    <source>
        <dbReference type="ARBA" id="ARBA00004496"/>
    </source>
</evidence>
<dbReference type="GO" id="GO:0003677">
    <property type="term" value="F:DNA binding"/>
    <property type="evidence" value="ECO:0007669"/>
    <property type="project" value="UniProtKB-UniRule"/>
</dbReference>
<evidence type="ECO:0000259" key="11">
    <source>
        <dbReference type="PROSITE" id="PS51900"/>
    </source>
</evidence>
<feature type="active site" evidence="9">
    <location>
        <position position="274"/>
    </location>
</feature>
<evidence type="ECO:0000256" key="6">
    <source>
        <dbReference type="ARBA" id="ARBA00023125"/>
    </source>
</evidence>
<dbReference type="EMBL" id="LR134406">
    <property type="protein sequence ID" value="VEH70649.1"/>
    <property type="molecule type" value="Genomic_DNA"/>
</dbReference>
<dbReference type="CDD" id="cd00798">
    <property type="entry name" value="INT_XerDC_C"/>
    <property type="match status" value="1"/>
</dbReference>
<evidence type="ECO:0000259" key="10">
    <source>
        <dbReference type="PROSITE" id="PS51898"/>
    </source>
</evidence>
<reference evidence="12 13" key="1">
    <citation type="submission" date="2018-12" db="EMBL/GenBank/DDBJ databases">
        <authorList>
            <consortium name="Pathogen Informatics"/>
        </authorList>
    </citation>
    <scope>NUCLEOTIDE SEQUENCE [LARGE SCALE GENOMIC DNA]</scope>
    <source>
        <strain evidence="12 13">NCTC12967</strain>
    </source>
</reference>
<keyword evidence="7 9" id="KW-0233">DNA recombination</keyword>
<evidence type="ECO:0000256" key="2">
    <source>
        <dbReference type="ARBA" id="ARBA00022490"/>
    </source>
</evidence>
<evidence type="ECO:0000256" key="4">
    <source>
        <dbReference type="ARBA" id="ARBA00022829"/>
    </source>
</evidence>
<keyword evidence="13" id="KW-1185">Reference proteome</keyword>
<dbReference type="GO" id="GO:0005737">
    <property type="term" value="C:cytoplasm"/>
    <property type="evidence" value="ECO:0007669"/>
    <property type="project" value="UniProtKB-SubCell"/>
</dbReference>
<gene>
    <name evidence="12" type="primary">xerD_2</name>
    <name evidence="9" type="synonym">xerC</name>
    <name evidence="12" type="ORF">NCTC12967_01951</name>
</gene>
<evidence type="ECO:0000256" key="8">
    <source>
        <dbReference type="ARBA" id="ARBA00023306"/>
    </source>
</evidence>
<dbReference type="GO" id="GO:0051301">
    <property type="term" value="P:cell division"/>
    <property type="evidence" value="ECO:0007669"/>
    <property type="project" value="UniProtKB-KW"/>
</dbReference>
<dbReference type="InterPro" id="IPR013762">
    <property type="entry name" value="Integrase-like_cat_sf"/>
</dbReference>
<dbReference type="GeneID" id="64407403"/>
<keyword evidence="2 9" id="KW-0963">Cytoplasm</keyword>
<dbReference type="PROSITE" id="PS51898">
    <property type="entry name" value="TYR_RECOMBINASE"/>
    <property type="match status" value="1"/>
</dbReference>
<feature type="active site" evidence="9">
    <location>
        <position position="248"/>
    </location>
</feature>
<keyword evidence="3 9" id="KW-0132">Cell division</keyword>
<dbReference type="SUPFAM" id="SSF56349">
    <property type="entry name" value="DNA breaking-rejoining enzymes"/>
    <property type="match status" value="1"/>
</dbReference>
<evidence type="ECO:0000256" key="3">
    <source>
        <dbReference type="ARBA" id="ARBA00022618"/>
    </source>
</evidence>
<evidence type="ECO:0000313" key="13">
    <source>
        <dbReference type="Proteomes" id="UP000273044"/>
    </source>
</evidence>
<dbReference type="GO" id="GO:0007059">
    <property type="term" value="P:chromosome segregation"/>
    <property type="evidence" value="ECO:0007669"/>
    <property type="project" value="UniProtKB-UniRule"/>
</dbReference>
<proteinExistence type="inferred from homology"/>
<keyword evidence="5 9" id="KW-0229">DNA integration</keyword>
<dbReference type="InterPro" id="IPR010998">
    <property type="entry name" value="Integrase_recombinase_N"/>
</dbReference>
<dbReference type="InterPro" id="IPR011010">
    <property type="entry name" value="DNA_brk_join_enz"/>
</dbReference>
<comment type="similarity">
    <text evidence="9">Belongs to the 'phage' integrase family. XerC subfamily.</text>
</comment>
<name>A0A448MZU0_9ACTN</name>
<feature type="active site" evidence="9">
    <location>
        <position position="176"/>
    </location>
</feature>
<keyword evidence="6 9" id="KW-0238">DNA-binding</keyword>
<dbReference type="Proteomes" id="UP000273044">
    <property type="component" value="Chromosome"/>
</dbReference>
<feature type="active site" description="O-(3'-phospho-DNA)-tyrosine intermediate" evidence="9">
    <location>
        <position position="283"/>
    </location>
</feature>
<dbReference type="GO" id="GO:0006313">
    <property type="term" value="P:DNA transposition"/>
    <property type="evidence" value="ECO:0007669"/>
    <property type="project" value="UniProtKB-UniRule"/>
</dbReference>
<dbReference type="NCBIfam" id="NF001399">
    <property type="entry name" value="PRK00283.1"/>
    <property type="match status" value="1"/>
</dbReference>
<dbReference type="InterPro" id="IPR044068">
    <property type="entry name" value="CB"/>
</dbReference>
<feature type="active site" evidence="9">
    <location>
        <position position="251"/>
    </location>
</feature>
<dbReference type="InterPro" id="IPR004107">
    <property type="entry name" value="Integrase_SAM-like_N"/>
</dbReference>
<keyword evidence="4 9" id="KW-0159">Chromosome partition</keyword>
<keyword evidence="8 9" id="KW-0131">Cell cycle</keyword>
<dbReference type="Gene3D" id="1.10.443.10">
    <property type="entry name" value="Intergrase catalytic core"/>
    <property type="match status" value="1"/>
</dbReference>
<organism evidence="12 13">
    <name type="scientific">Arachnia propionica</name>
    <dbReference type="NCBI Taxonomy" id="1750"/>
    <lineage>
        <taxon>Bacteria</taxon>
        <taxon>Bacillati</taxon>
        <taxon>Actinomycetota</taxon>
        <taxon>Actinomycetes</taxon>
        <taxon>Propionibacteriales</taxon>
        <taxon>Propionibacteriaceae</taxon>
        <taxon>Arachnia</taxon>
    </lineage>
</organism>
<sequence length="303" mass="32762">MNAAEDALEQYLAHVRVERGLRANTVAAYRRDLERYLSFLADRGVTDLGDVSPVEISEHVRELAAELKGASVARALVSVRNLHAFAHEEKMTSENPAAEIQVPKLGKRLPKALSVAEIERLLATPDREDPIGLRDATLLELLYGTGARISEITGLDVDDATIAMADEGAGLKLRGKGGKERVVPLGSFAREVLDAYLVRARPGLAVKGDGGGALLLNTLGRRLSRNSAFTIVSRCARTAGIGTEVSPHSLRHSYATHLLEGGADVRVVQELLGHASVATTQIYTLVTVDRLREVYLEAHPRAR</sequence>
<dbReference type="GO" id="GO:0009037">
    <property type="term" value="F:tyrosine-based site-specific recombinase activity"/>
    <property type="evidence" value="ECO:0007669"/>
    <property type="project" value="UniProtKB-UniRule"/>
</dbReference>
<dbReference type="HAMAP" id="MF_01808">
    <property type="entry name" value="Recomb_XerC_XerD"/>
    <property type="match status" value="1"/>
</dbReference>
<feature type="active site" evidence="9">
    <location>
        <position position="148"/>
    </location>
</feature>
<comment type="function">
    <text evidence="9">Site-specific tyrosine recombinase, which acts by catalyzing the cutting and rejoining of the recombining DNA molecules. The XerC-XerD complex is essential to convert dimers of the bacterial chromosome into monomers to permit their segregation at cell division. It also contributes to the segregational stability of plasmids.</text>
</comment>
<dbReference type="AlphaFoldDB" id="A0A448MZU0"/>
<dbReference type="PANTHER" id="PTHR30349:SF81">
    <property type="entry name" value="TYROSINE RECOMBINASE XERC"/>
    <property type="match status" value="1"/>
</dbReference>
<evidence type="ECO:0000256" key="7">
    <source>
        <dbReference type="ARBA" id="ARBA00023172"/>
    </source>
</evidence>
<feature type="domain" description="Tyr recombinase" evidence="10">
    <location>
        <begin position="108"/>
        <end position="296"/>
    </location>
</feature>
<comment type="subunit">
    <text evidence="9">Forms a cyclic heterotetrameric complex composed of two molecules of XerC and two molecules of XerD.</text>
</comment>
<dbReference type="Pfam" id="PF02899">
    <property type="entry name" value="Phage_int_SAM_1"/>
    <property type="match status" value="1"/>
</dbReference>
<accession>A0A448MZU0</accession>